<gene>
    <name evidence="1" type="ORF">B0I33_1106</name>
</gene>
<sequence>MDLFSAATLHIEHPGGFRNALWRTEYRVDVYDEHGTPLAVVREREGPGALKLVRATGFSGHTPFDLRVTLPDGRDTLGIEKGFSARSTRVAVTDGAGKPLGSLHARGPRDIAVSDVDGRELGTLSELAAFQAGALSRRDGRRVRRDLLRLHRELAAPARQLAIAAAVAFDIVHNKGTTKPSGWSWPAG</sequence>
<accession>A0A2T0LNU8</accession>
<comment type="caution">
    <text evidence="1">The sequence shown here is derived from an EMBL/GenBank/DDBJ whole genome shotgun (WGS) entry which is preliminary data.</text>
</comment>
<dbReference type="EMBL" id="PVNH01000010">
    <property type="protein sequence ID" value="PRX44908.1"/>
    <property type="molecule type" value="Genomic_DNA"/>
</dbReference>
<reference evidence="1 2" key="1">
    <citation type="submission" date="2018-03" db="EMBL/GenBank/DDBJ databases">
        <title>Genomic Encyclopedia of Type Strains, Phase III (KMG-III): the genomes of soil and plant-associated and newly described type strains.</title>
        <authorList>
            <person name="Whitman W."/>
        </authorList>
    </citation>
    <scope>NUCLEOTIDE SEQUENCE [LARGE SCALE GENOMIC DNA]</scope>
    <source>
        <strain evidence="1 2">CGMCC 4.7125</strain>
    </source>
</reference>
<protein>
    <recommendedName>
        <fullName evidence="3">Scramblase</fullName>
    </recommendedName>
</protein>
<dbReference type="Proteomes" id="UP000238362">
    <property type="component" value="Unassembled WGS sequence"/>
</dbReference>
<evidence type="ECO:0000313" key="2">
    <source>
        <dbReference type="Proteomes" id="UP000238362"/>
    </source>
</evidence>
<keyword evidence="2" id="KW-1185">Reference proteome</keyword>
<evidence type="ECO:0000313" key="1">
    <source>
        <dbReference type="EMBL" id="PRX44908.1"/>
    </source>
</evidence>
<dbReference type="AlphaFoldDB" id="A0A2T0LNU8"/>
<proteinExistence type="predicted"/>
<organism evidence="1 2">
    <name type="scientific">Prauserella shujinwangii</name>
    <dbReference type="NCBI Taxonomy" id="1453103"/>
    <lineage>
        <taxon>Bacteria</taxon>
        <taxon>Bacillati</taxon>
        <taxon>Actinomycetota</taxon>
        <taxon>Actinomycetes</taxon>
        <taxon>Pseudonocardiales</taxon>
        <taxon>Pseudonocardiaceae</taxon>
        <taxon>Prauserella</taxon>
    </lineage>
</organism>
<dbReference type="RefSeq" id="WP_106180876.1">
    <property type="nucleotide sequence ID" value="NZ_PVNH01000010.1"/>
</dbReference>
<evidence type="ECO:0008006" key="3">
    <source>
        <dbReference type="Google" id="ProtNLM"/>
    </source>
</evidence>
<dbReference type="OrthoDB" id="3555545at2"/>
<name>A0A2T0LNU8_9PSEU</name>